<dbReference type="PANTHER" id="PTHR28511">
    <property type="entry name" value="ENDONUCLEASE V"/>
    <property type="match status" value="1"/>
</dbReference>
<dbReference type="GO" id="GO:0005737">
    <property type="term" value="C:cytoplasm"/>
    <property type="evidence" value="ECO:0007669"/>
    <property type="project" value="UniProtKB-SubCell"/>
</dbReference>
<keyword evidence="6" id="KW-0460">Magnesium</keyword>
<comment type="function">
    <text evidence="6">DNA repair enzyme involved in the repair of deaminated bases. Selectively cleaves double-stranded DNA at the second phosphodiester bond 3' to a deoxyinosine leaving behind the intact lesion on the nicked DNA.</text>
</comment>
<dbReference type="GO" id="GO:0016891">
    <property type="term" value="F:RNA endonuclease activity producing 5'-phosphomonoesters, hydrolytic mechanism"/>
    <property type="evidence" value="ECO:0007669"/>
    <property type="project" value="TreeGrafter"/>
</dbReference>
<dbReference type="EC" id="3.1.21.7" evidence="6"/>
<keyword evidence="4 6" id="KW-0255">Endonuclease</keyword>
<evidence type="ECO:0000256" key="1">
    <source>
        <dbReference type="ARBA" id="ARBA00004496"/>
    </source>
</evidence>
<keyword evidence="2 6" id="KW-0963">Cytoplasm</keyword>
<dbReference type="GO" id="GO:0043737">
    <property type="term" value="F:deoxyribonuclease V activity"/>
    <property type="evidence" value="ECO:0007669"/>
    <property type="project" value="UniProtKB-UniRule"/>
</dbReference>
<comment type="catalytic activity">
    <reaction evidence="6">
        <text>Endonucleolytic cleavage at apurinic or apyrimidinic sites to products with a 5'-phosphate.</text>
        <dbReference type="EC" id="3.1.21.7"/>
    </reaction>
</comment>
<evidence type="ECO:0000256" key="3">
    <source>
        <dbReference type="ARBA" id="ARBA00022722"/>
    </source>
</evidence>
<proteinExistence type="inferred from homology"/>
<feature type="site" description="Interaction with target DNA" evidence="6">
    <location>
        <position position="86"/>
    </location>
</feature>
<evidence type="ECO:0000256" key="4">
    <source>
        <dbReference type="ARBA" id="ARBA00022759"/>
    </source>
</evidence>
<dbReference type="InterPro" id="IPR007581">
    <property type="entry name" value="Endonuclease-V"/>
</dbReference>
<dbReference type="Pfam" id="PF04493">
    <property type="entry name" value="Endonuclease_5"/>
    <property type="match status" value="1"/>
</dbReference>
<comment type="subcellular location">
    <subcellularLocation>
        <location evidence="1 6">Cytoplasm</location>
    </subcellularLocation>
</comment>
<dbReference type="HAMAP" id="MF_00801">
    <property type="entry name" value="Endonuclease_5"/>
    <property type="match status" value="1"/>
</dbReference>
<dbReference type="PANTHER" id="PTHR28511:SF1">
    <property type="entry name" value="ENDONUCLEASE V"/>
    <property type="match status" value="1"/>
</dbReference>
<keyword evidence="6" id="KW-0479">Metal-binding</keyword>
<dbReference type="GO" id="GO:0003727">
    <property type="term" value="F:single-stranded RNA binding"/>
    <property type="evidence" value="ECO:0007669"/>
    <property type="project" value="TreeGrafter"/>
</dbReference>
<feature type="binding site" evidence="6">
    <location>
        <position position="116"/>
    </location>
    <ligand>
        <name>Mg(2+)</name>
        <dbReference type="ChEBI" id="CHEBI:18420"/>
    </ligand>
</feature>
<dbReference type="AlphaFoldDB" id="A0A0M2UU25"/>
<feature type="binding site" evidence="6">
    <location>
        <position position="47"/>
    </location>
    <ligand>
        <name>Mg(2+)</name>
        <dbReference type="ChEBI" id="CHEBI:18420"/>
    </ligand>
</feature>
<gene>
    <name evidence="6" type="primary">nfi</name>
    <name evidence="7" type="ORF">BROFUL_03351</name>
</gene>
<keyword evidence="6" id="KW-0227">DNA damage</keyword>
<reference evidence="7 8" key="1">
    <citation type="journal article" date="2013" name="BMC Microbiol.">
        <title>Identification of the type II cytochrome c maturation pathway in anammox bacteria by comparative genomics.</title>
        <authorList>
            <person name="Ferousi C."/>
            <person name="Speth D.R."/>
            <person name="Reimann J."/>
            <person name="Op den Camp H.J."/>
            <person name="Allen J.W."/>
            <person name="Keltjens J.T."/>
            <person name="Jetten M.S."/>
        </authorList>
    </citation>
    <scope>NUCLEOTIDE SEQUENCE [LARGE SCALE GENOMIC DNA]</scope>
    <source>
        <strain evidence="7">RU1</strain>
    </source>
</reference>
<accession>A0A0M2UU25</accession>
<keyword evidence="6" id="KW-0234">DNA repair</keyword>
<protein>
    <recommendedName>
        <fullName evidence="6">Endonuclease V</fullName>
        <ecNumber evidence="6">3.1.21.7</ecNumber>
    </recommendedName>
    <alternativeName>
        <fullName evidence="6">Deoxyinosine 3'endonuclease</fullName>
    </alternativeName>
    <alternativeName>
        <fullName evidence="6">Deoxyribonuclease V</fullName>
        <shortName evidence="6">DNase V</shortName>
    </alternativeName>
</protein>
<dbReference type="Proteomes" id="UP000034954">
    <property type="component" value="Unassembled WGS sequence"/>
</dbReference>
<evidence type="ECO:0000256" key="5">
    <source>
        <dbReference type="ARBA" id="ARBA00022801"/>
    </source>
</evidence>
<comment type="cofactor">
    <cofactor evidence="6">
        <name>Mg(2+)</name>
        <dbReference type="ChEBI" id="CHEBI:18420"/>
    </cofactor>
</comment>
<name>A0A0M2UU25_9BACT</name>
<keyword evidence="3 6" id="KW-0540">Nuclease</keyword>
<dbReference type="CDD" id="cd06559">
    <property type="entry name" value="Endonuclease_V"/>
    <property type="match status" value="1"/>
</dbReference>
<comment type="similarity">
    <text evidence="6">Belongs to the endonuclease V family.</text>
</comment>
<keyword evidence="8" id="KW-1185">Reference proteome</keyword>
<evidence type="ECO:0000256" key="2">
    <source>
        <dbReference type="ARBA" id="ARBA00022490"/>
    </source>
</evidence>
<keyword evidence="5 6" id="KW-0378">Hydrolase</keyword>
<dbReference type="PATRIC" id="fig|380242.3.peg.4124"/>
<sequence length="231" mass="25885">MHKRNEIQPVAFMAPRYKKAIEVQKVLREQLILKRVAGKISTVAGADVSYDKHGDSFFAGVVVYKLGKQLEKIEEATAHGRIRFPYIPGLLSFREAPILLKAFKKLKNDPDVILFDGQGIAHPRHFGLASHMGLILDRRAIGCAKSRLVGEFRCVKNVVGAYSKLFYQHEAVGAVLRTKVNTNPIFVSPGHKVNLALAIHIALATCRGYRIPEPVRHAHLLVNRVRKEQIK</sequence>
<evidence type="ECO:0000256" key="6">
    <source>
        <dbReference type="HAMAP-Rule" id="MF_00801"/>
    </source>
</evidence>
<dbReference type="GO" id="GO:0000287">
    <property type="term" value="F:magnesium ion binding"/>
    <property type="evidence" value="ECO:0007669"/>
    <property type="project" value="UniProtKB-UniRule"/>
</dbReference>
<organism evidence="7 8">
    <name type="scientific">Candidatus Brocadia fulgida</name>
    <dbReference type="NCBI Taxonomy" id="380242"/>
    <lineage>
        <taxon>Bacteria</taxon>
        <taxon>Pseudomonadati</taxon>
        <taxon>Planctomycetota</taxon>
        <taxon>Candidatus Brocadiia</taxon>
        <taxon>Candidatus Brocadiales</taxon>
        <taxon>Candidatus Brocadiaceae</taxon>
        <taxon>Candidatus Brocadia</taxon>
    </lineage>
</organism>
<dbReference type="GO" id="GO:0006281">
    <property type="term" value="P:DNA repair"/>
    <property type="evidence" value="ECO:0007669"/>
    <property type="project" value="UniProtKB-UniRule"/>
</dbReference>
<evidence type="ECO:0000313" key="8">
    <source>
        <dbReference type="Proteomes" id="UP000034954"/>
    </source>
</evidence>
<dbReference type="EMBL" id="LAQJ01000306">
    <property type="protein sequence ID" value="KKO17979.1"/>
    <property type="molecule type" value="Genomic_DNA"/>
</dbReference>
<comment type="caution">
    <text evidence="7">The sequence shown here is derived from an EMBL/GenBank/DDBJ whole genome shotgun (WGS) entry which is preliminary data.</text>
</comment>
<dbReference type="Gene3D" id="3.30.2170.10">
    <property type="entry name" value="archaeoglobus fulgidus dsm 4304 superfamily"/>
    <property type="match status" value="1"/>
</dbReference>
<evidence type="ECO:0000313" key="7">
    <source>
        <dbReference type="EMBL" id="KKO17979.1"/>
    </source>
</evidence>